<name>A0ABV8HWS5_9ACTN</name>
<evidence type="ECO:0000313" key="1">
    <source>
        <dbReference type="EMBL" id="MFC4035379.1"/>
    </source>
</evidence>
<dbReference type="Proteomes" id="UP001595765">
    <property type="component" value="Unassembled WGS sequence"/>
</dbReference>
<dbReference type="EMBL" id="JBHSBB010000026">
    <property type="protein sequence ID" value="MFC4035379.1"/>
    <property type="molecule type" value="Genomic_DNA"/>
</dbReference>
<protein>
    <recommendedName>
        <fullName evidence="3">DUF98 domain-containing protein</fullName>
    </recommendedName>
</protein>
<dbReference type="SUPFAM" id="SSF64288">
    <property type="entry name" value="Chorismate lyase-like"/>
    <property type="match status" value="1"/>
</dbReference>
<accession>A0ABV8HWS5</accession>
<dbReference type="RefSeq" id="WP_386435237.1">
    <property type="nucleotide sequence ID" value="NZ_JBHSBB010000026.1"/>
</dbReference>
<dbReference type="Gene3D" id="3.40.1410.10">
    <property type="entry name" value="Chorismate lyase-like"/>
    <property type="match status" value="1"/>
</dbReference>
<organism evidence="1 2">
    <name type="scientific">Streptomyces polygonati</name>
    <dbReference type="NCBI Taxonomy" id="1617087"/>
    <lineage>
        <taxon>Bacteria</taxon>
        <taxon>Bacillati</taxon>
        <taxon>Actinomycetota</taxon>
        <taxon>Actinomycetes</taxon>
        <taxon>Kitasatosporales</taxon>
        <taxon>Streptomycetaceae</taxon>
        <taxon>Streptomyces</taxon>
    </lineage>
</organism>
<evidence type="ECO:0000313" key="2">
    <source>
        <dbReference type="Proteomes" id="UP001595765"/>
    </source>
</evidence>
<reference evidence="2" key="1">
    <citation type="journal article" date="2019" name="Int. J. Syst. Evol. Microbiol.">
        <title>The Global Catalogue of Microorganisms (GCM) 10K type strain sequencing project: providing services to taxonomists for standard genome sequencing and annotation.</title>
        <authorList>
            <consortium name="The Broad Institute Genomics Platform"/>
            <consortium name="The Broad Institute Genome Sequencing Center for Infectious Disease"/>
            <person name="Wu L."/>
            <person name="Ma J."/>
        </authorList>
    </citation>
    <scope>NUCLEOTIDE SEQUENCE [LARGE SCALE GENOMIC DNA]</scope>
    <source>
        <strain evidence="2">CGMCC 4.7237</strain>
    </source>
</reference>
<keyword evidence="2" id="KW-1185">Reference proteome</keyword>
<sequence length="182" mass="19136">MTGRPVPGRSATLLPADLARLPAPTRMLLGSEGSTTVLLESLAGVVVSVHVQANRPMTGAGLPPRIRGALGVGAADEVVLRESELRTAAGETVSVNRVAFRADGAPWLAVSVGRTPLGHQLQDRGSLQRRDSLSRGLSTWPADGRPCAFKEYLIHCADGAMIYVHETFSPQLVPLSAKEGPA</sequence>
<comment type="caution">
    <text evidence="1">The sequence shown here is derived from an EMBL/GenBank/DDBJ whole genome shotgun (WGS) entry which is preliminary data.</text>
</comment>
<dbReference type="InterPro" id="IPR028978">
    <property type="entry name" value="Chorismate_lyase_/UTRA_dom_sf"/>
</dbReference>
<gene>
    <name evidence="1" type="ORF">ACFO3J_28490</name>
</gene>
<evidence type="ECO:0008006" key="3">
    <source>
        <dbReference type="Google" id="ProtNLM"/>
    </source>
</evidence>
<proteinExistence type="predicted"/>